<protein>
    <submittedName>
        <fullName evidence="2">Uncharacterized protein</fullName>
    </submittedName>
</protein>
<dbReference type="Proteomes" id="UP000018050">
    <property type="component" value="Unassembled WGS sequence"/>
</dbReference>
<gene>
    <name evidence="2" type="ORF">EAH_00014060</name>
</gene>
<proteinExistence type="predicted"/>
<feature type="region of interest" description="Disordered" evidence="1">
    <location>
        <begin position="213"/>
        <end position="249"/>
    </location>
</feature>
<dbReference type="EMBL" id="HG671156">
    <property type="protein sequence ID" value="CDI80207.1"/>
    <property type="molecule type" value="Genomic_DNA"/>
</dbReference>
<dbReference type="VEuPathDB" id="ToxoDB:EAH_00014060"/>
<dbReference type="OrthoDB" id="346145at2759"/>
<feature type="region of interest" description="Disordered" evidence="1">
    <location>
        <begin position="982"/>
        <end position="1048"/>
    </location>
</feature>
<accession>U6GKW0</accession>
<sequence>MEDSLARATLFRVANAHLGITAPPDVVDAFLLLRHKVSCLQDCQGQQLDLLQERFCAGKHRKNGGSPDTQERVTGNEESQEDEKSTAVPSCGSLPDAVAAAKADTNAFSVEALQMQMLQLPPKVQEKNLECFWALRKLLIQCDDSQPAFQATEKWLNAAPCLILQEEQEVVSAAEEALFVAIGHALEMFPSVLSEALEMTGLIGMEAIAAAAADEKGRQGQRSSRRQASKGRHDSKATDDPSGNPATAAAAVAAAAAAIGATGIAPEEEGPKTRQQVAEQLLQWLLSEAVAAAEPQLMLQAAEKTAEWGGVHAEAARKRWQHQPPNEALELQLQRTPLPSGLDHRVLRMVDYISKKQAPTVKACTRAVVLFDGKITEDLLSILQLQPPAQKHIWIQQLLQNRLGYIGDLLPQAREGVLLCLEISPQQQQNLRQQHPLLLQQLMQELVEEYLLPAVLGDDPQQYQVPVACLENPEDFVSFVEAAAAKKGICVANDSPVSGERVGQDEEKGEELEDVPSLVVLPSWQQFFSAAAGKLEDLQHELVLGTSEMAIPGNQKEDSEDGTETTEAGNINYLSAQRHLSKLSTLLGIDFVALDSPCYLTKAAEAPAAAMGEVALKDPQTVAAAAAAATASSPWLLQGRVSRALGPHVVAYLQAACLLLGIDPAALQQRAAEAVIDWKEERHRRQSLDAAAASAKRRMQRHLELLCTDSRSCCCSSRTTALADSIEDNSITLTTGSLDDAGSLGPLGSDAADQQARHATTAVLCAYWDQIVPTAPGSTAAEEGPAHEMLLKWASVQLQKLRMLVSGTIVSNVLLAGDLISLICGLALNGDVALEINAQDTPRQAETLLNPQQEADAAAAAAAAKAGAEDAAEPGFPRGWLRLCRTATAETAKPNTSGMASRSCCIHPRVYNLRQVRGFVLAHLKKILEIGGYCGERIHMVTISKSNTLMLKAMHLAFPAAKERGVVIQLPTEVLLQVGPQPAAPATATTGTAAEGASRGRRTSDGVGGSQRNSTKKPRGSAKVEPLEGHIEDTGAGDVSGSPASEEEKPPSVLAVCHLPPADLLWKVVFMGSSDLCVPPEGDTSNTTARRRSEEGMEPSRASGIYATMTQQAVDKAVASFGGPSHFLWLGDKLSRENEGIQNLLDAARTPDATVVMVESLVKAKNMLETSFSNSDDDFGYRAPSADSVLLESSASFDASSSQISMMSNGDDKRISLSNAQGKLGIEHLLLFGSIARNSWTFAEKGIAKVEAFLDVEPLLQMLQGRRVKDVLLADDMFLGEGKETDCTTAQTKLQTAYNFQLEPRGSS</sequence>
<feature type="region of interest" description="Disordered" evidence="1">
    <location>
        <begin position="1079"/>
        <end position="1101"/>
    </location>
</feature>
<dbReference type="GeneID" id="25269476"/>
<feature type="compositionally biased region" description="Low complexity" evidence="1">
    <location>
        <begin position="984"/>
        <end position="997"/>
    </location>
</feature>
<dbReference type="OMA" id="PSWQQFF"/>
<evidence type="ECO:0000256" key="1">
    <source>
        <dbReference type="SAM" id="MobiDB-lite"/>
    </source>
</evidence>
<name>U6GKW0_EIMAC</name>
<dbReference type="RefSeq" id="XP_013249804.1">
    <property type="nucleotide sequence ID" value="XM_013394350.1"/>
</dbReference>
<keyword evidence="3" id="KW-1185">Reference proteome</keyword>
<reference evidence="2" key="2">
    <citation type="submission" date="2013-10" db="EMBL/GenBank/DDBJ databases">
        <authorList>
            <person name="Aslett M."/>
        </authorList>
    </citation>
    <scope>NUCLEOTIDE SEQUENCE</scope>
    <source>
        <strain evidence="2">Houghton</strain>
    </source>
</reference>
<reference evidence="2" key="1">
    <citation type="submission" date="2013-10" db="EMBL/GenBank/DDBJ databases">
        <title>Genomic analysis of the causative agents of coccidiosis in chickens.</title>
        <authorList>
            <person name="Reid A.J."/>
            <person name="Blake D."/>
            <person name="Billington K."/>
            <person name="Browne H."/>
            <person name="Dunn M."/>
            <person name="Hung S."/>
            <person name="Kawahara F."/>
            <person name="Miranda-Saavedra D."/>
            <person name="Mourier T."/>
            <person name="Nagra H."/>
            <person name="Otto T.D."/>
            <person name="Rawlings N."/>
            <person name="Sanchez A."/>
            <person name="Sanders M."/>
            <person name="Subramaniam C."/>
            <person name="Tay Y."/>
            <person name="Dear P."/>
            <person name="Doerig C."/>
            <person name="Gruber A."/>
            <person name="Parkinson J."/>
            <person name="Shirley M."/>
            <person name="Wan K.L."/>
            <person name="Berriman M."/>
            <person name="Tomley F."/>
            <person name="Pain A."/>
        </authorList>
    </citation>
    <scope>NUCLEOTIDE SEQUENCE</scope>
    <source>
        <strain evidence="2">Houghton</strain>
    </source>
</reference>
<evidence type="ECO:0000313" key="2">
    <source>
        <dbReference type="EMBL" id="CDI80207.1"/>
    </source>
</evidence>
<organism evidence="2 3">
    <name type="scientific">Eimeria acervulina</name>
    <name type="common">Coccidian parasite</name>
    <dbReference type="NCBI Taxonomy" id="5801"/>
    <lineage>
        <taxon>Eukaryota</taxon>
        <taxon>Sar</taxon>
        <taxon>Alveolata</taxon>
        <taxon>Apicomplexa</taxon>
        <taxon>Conoidasida</taxon>
        <taxon>Coccidia</taxon>
        <taxon>Eucoccidiorida</taxon>
        <taxon>Eimeriorina</taxon>
        <taxon>Eimeriidae</taxon>
        <taxon>Eimeria</taxon>
    </lineage>
</organism>
<feature type="region of interest" description="Disordered" evidence="1">
    <location>
        <begin position="59"/>
        <end position="90"/>
    </location>
</feature>
<evidence type="ECO:0000313" key="3">
    <source>
        <dbReference type="Proteomes" id="UP000018050"/>
    </source>
</evidence>